<dbReference type="GO" id="GO:0005737">
    <property type="term" value="C:cytoplasm"/>
    <property type="evidence" value="ECO:0007669"/>
    <property type="project" value="UniProtKB-SubCell"/>
</dbReference>
<dbReference type="AlphaFoldDB" id="A0A1Y5IHF7"/>
<keyword evidence="2" id="KW-0963">Cytoplasm</keyword>
<dbReference type="Pfam" id="PF13911">
    <property type="entry name" value="AhpC-TSA_2"/>
    <property type="match status" value="1"/>
</dbReference>
<protein>
    <recommendedName>
        <fullName evidence="5">Peroxiredoxin-like 2A</fullName>
    </recommendedName>
    <alternativeName>
        <fullName evidence="7">Peroxiredoxin-like 2 activated in M-CSF stimulated monocytes</fullName>
    </alternativeName>
    <alternativeName>
        <fullName evidence="6">Redox-regulatory protein FAM213A</fullName>
    </alternativeName>
</protein>
<gene>
    <name evidence="8" type="ORF">BE221DRAFT_67841</name>
</gene>
<evidence type="ECO:0000256" key="7">
    <source>
        <dbReference type="ARBA" id="ARBA00032129"/>
    </source>
</evidence>
<dbReference type="Proteomes" id="UP000195557">
    <property type="component" value="Unassembled WGS sequence"/>
</dbReference>
<sequence length="183" mass="19955">MYGDKHVQITASFDDVKDIRLRPLPLSDGAAAFAASELWREKPCVMVVRAAKPELDALGVTLACVLKEGLPAEVEEFKRDYWPEHLYLDEDKAFFKAVGGGKLRKGSLTAFLNPFGRVYKHAGEAKKTGVTQHNVNGEGLIFGGSFVMKAGSKGVQYQFQERNFGDHAPIEDILAAAKAAAAE</sequence>
<evidence type="ECO:0000256" key="4">
    <source>
        <dbReference type="ARBA" id="ARBA00023787"/>
    </source>
</evidence>
<name>A0A1Y5IHF7_OSTTA</name>
<accession>A0A1Y5IHF7</accession>
<evidence type="ECO:0000256" key="5">
    <source>
        <dbReference type="ARBA" id="ARBA00023849"/>
    </source>
</evidence>
<organism evidence="8">
    <name type="scientific">Ostreococcus tauri</name>
    <name type="common">Marine green alga</name>
    <dbReference type="NCBI Taxonomy" id="70448"/>
    <lineage>
        <taxon>Eukaryota</taxon>
        <taxon>Viridiplantae</taxon>
        <taxon>Chlorophyta</taxon>
        <taxon>Mamiellophyceae</taxon>
        <taxon>Mamiellales</taxon>
        <taxon>Bathycoccaceae</taxon>
        <taxon>Ostreococcus</taxon>
    </lineage>
</organism>
<dbReference type="EMBL" id="KZ155772">
    <property type="protein sequence ID" value="OUS48996.1"/>
    <property type="molecule type" value="Genomic_DNA"/>
</dbReference>
<comment type="subcellular location">
    <subcellularLocation>
        <location evidence="1">Cytoplasm</location>
    </subcellularLocation>
</comment>
<dbReference type="PANTHER" id="PTHR28630">
    <property type="match status" value="1"/>
</dbReference>
<evidence type="ECO:0000313" key="8">
    <source>
        <dbReference type="EMBL" id="OUS48996.1"/>
    </source>
</evidence>
<proteinExistence type="inferred from homology"/>
<dbReference type="InterPro" id="IPR032801">
    <property type="entry name" value="PXL2A/B/C"/>
</dbReference>
<comment type="similarity">
    <text evidence="4">Belongs to the peroxiredoxin-like PRXL2 family. PRXL2A subfamily.</text>
</comment>
<keyword evidence="3" id="KW-0676">Redox-active center</keyword>
<evidence type="ECO:0000256" key="6">
    <source>
        <dbReference type="ARBA" id="ARBA00032058"/>
    </source>
</evidence>
<reference evidence="8" key="1">
    <citation type="submission" date="2017-04" db="EMBL/GenBank/DDBJ databases">
        <title>Population genomics of picophytoplankton unveils novel chromosome hypervariability.</title>
        <authorList>
            <consortium name="DOE Joint Genome Institute"/>
            <person name="Blanc-Mathieu R."/>
            <person name="Krasovec M."/>
            <person name="Hebrard M."/>
            <person name="Yau S."/>
            <person name="Desgranges E."/>
            <person name="Martin J."/>
            <person name="Schackwitz W."/>
            <person name="Kuo A."/>
            <person name="Salin G."/>
            <person name="Donnadieu C."/>
            <person name="Desdevises Y."/>
            <person name="Sanchez-Ferandin S."/>
            <person name="Moreau H."/>
            <person name="Rivals E."/>
            <person name="Grigoriev I.V."/>
            <person name="Grimsley N."/>
            <person name="Eyre-Walker A."/>
            <person name="Piganeau G."/>
        </authorList>
    </citation>
    <scope>NUCLEOTIDE SEQUENCE [LARGE SCALE GENOMIC DNA]</scope>
    <source>
        <strain evidence="8">RCC 1115</strain>
    </source>
</reference>
<evidence type="ECO:0000256" key="3">
    <source>
        <dbReference type="ARBA" id="ARBA00023284"/>
    </source>
</evidence>
<evidence type="ECO:0000256" key="1">
    <source>
        <dbReference type="ARBA" id="ARBA00004496"/>
    </source>
</evidence>
<dbReference type="PANTHER" id="PTHR28630:SF31">
    <property type="entry name" value="PEROXIREDOXIN-LIKE 2A"/>
    <property type="match status" value="1"/>
</dbReference>
<evidence type="ECO:0000256" key="2">
    <source>
        <dbReference type="ARBA" id="ARBA00022490"/>
    </source>
</evidence>